<dbReference type="InterPro" id="IPR021215">
    <property type="entry name" value="DUF2752"/>
</dbReference>
<accession>A0A1H9QV17</accession>
<dbReference type="EMBL" id="FOGI01000004">
    <property type="protein sequence ID" value="SER64304.1"/>
    <property type="molecule type" value="Genomic_DNA"/>
</dbReference>
<keyword evidence="1" id="KW-0472">Membrane</keyword>
<dbReference type="Proteomes" id="UP000199051">
    <property type="component" value="Unassembled WGS sequence"/>
</dbReference>
<proteinExistence type="predicted"/>
<keyword evidence="1" id="KW-0812">Transmembrane</keyword>
<gene>
    <name evidence="2" type="ORF">SAMN04487818_104447</name>
</gene>
<protein>
    <recommendedName>
        <fullName evidence="4">DUF2752 domain-containing protein</fullName>
    </recommendedName>
</protein>
<dbReference type="STRING" id="155974.SAMN04487818_104447"/>
<dbReference type="RefSeq" id="WP_092777011.1">
    <property type="nucleotide sequence ID" value="NZ_FOGI01000004.1"/>
</dbReference>
<evidence type="ECO:0000313" key="3">
    <source>
        <dbReference type="Proteomes" id="UP000199051"/>
    </source>
</evidence>
<keyword evidence="3" id="KW-1185">Reference proteome</keyword>
<feature type="transmembrane region" description="Helical" evidence="1">
    <location>
        <begin position="39"/>
        <end position="59"/>
    </location>
</feature>
<keyword evidence="1" id="KW-1133">Transmembrane helix</keyword>
<organism evidence="2 3">
    <name type="scientific">Actinokineospora terrae</name>
    <dbReference type="NCBI Taxonomy" id="155974"/>
    <lineage>
        <taxon>Bacteria</taxon>
        <taxon>Bacillati</taxon>
        <taxon>Actinomycetota</taxon>
        <taxon>Actinomycetes</taxon>
        <taxon>Pseudonocardiales</taxon>
        <taxon>Pseudonocardiaceae</taxon>
        <taxon>Actinokineospora</taxon>
    </lineage>
</organism>
<name>A0A1H9QV17_9PSEU</name>
<dbReference type="Pfam" id="PF10825">
    <property type="entry name" value="DUF2752"/>
    <property type="match status" value="1"/>
</dbReference>
<dbReference type="AlphaFoldDB" id="A0A1H9QV17"/>
<reference evidence="3" key="1">
    <citation type="submission" date="2016-10" db="EMBL/GenBank/DDBJ databases">
        <authorList>
            <person name="Varghese N."/>
            <person name="Submissions S."/>
        </authorList>
    </citation>
    <scope>NUCLEOTIDE SEQUENCE [LARGE SCALE GENOMIC DNA]</scope>
    <source>
        <strain evidence="3">DSM 44260</strain>
    </source>
</reference>
<evidence type="ECO:0000256" key="1">
    <source>
        <dbReference type="SAM" id="Phobius"/>
    </source>
</evidence>
<evidence type="ECO:0008006" key="4">
    <source>
        <dbReference type="Google" id="ProtNLM"/>
    </source>
</evidence>
<sequence length="100" mass="10858">MDWPVCPIKALTGLCCPGCGGSRMALALLDGRFADAVRYNAVALVFVALYAWVAVAWVLRRVRGRAVTTWLDRPWARVAAVAVLVLWSVARNVPGTGLYV</sequence>
<evidence type="ECO:0000313" key="2">
    <source>
        <dbReference type="EMBL" id="SER64304.1"/>
    </source>
</evidence>